<reference evidence="1" key="2">
    <citation type="journal article" date="2021" name="Front. Microbiol.">
        <title>Comprehensive Comparative Genomics and Phenotyping of Methylobacterium Species.</title>
        <authorList>
            <person name="Alessa O."/>
            <person name="Ogura Y."/>
            <person name="Fujitani Y."/>
            <person name="Takami H."/>
            <person name="Hayashi T."/>
            <person name="Sahin N."/>
            <person name="Tani A."/>
        </authorList>
    </citation>
    <scope>NUCLEOTIDE SEQUENCE</scope>
    <source>
        <strain evidence="1">DSM 22415</strain>
    </source>
</reference>
<reference evidence="2 3" key="1">
    <citation type="submission" date="2019-06" db="EMBL/GenBank/DDBJ databases">
        <authorList>
            <person name="Rodrigo-Torres L."/>
            <person name="Arahal R. D."/>
            <person name="Lucena T."/>
        </authorList>
    </citation>
    <scope>NUCLEOTIDE SEQUENCE [LARGE SCALE GENOMIC DNA]</scope>
    <source>
        <strain evidence="2 3">SW08-7</strain>
    </source>
</reference>
<evidence type="ECO:0000313" key="1">
    <source>
        <dbReference type="EMBL" id="GJD59809.1"/>
    </source>
</evidence>
<evidence type="ECO:0000313" key="4">
    <source>
        <dbReference type="Proteomes" id="UP001055303"/>
    </source>
</evidence>
<reference evidence="1" key="3">
    <citation type="submission" date="2021-08" db="EMBL/GenBank/DDBJ databases">
        <authorList>
            <person name="Tani A."/>
            <person name="Ola A."/>
            <person name="Ogura Y."/>
            <person name="Katsura K."/>
            <person name="Hayashi T."/>
        </authorList>
    </citation>
    <scope>NUCLEOTIDE SEQUENCE</scope>
    <source>
        <strain evidence="1">DSM 22415</strain>
    </source>
</reference>
<evidence type="ECO:0000313" key="3">
    <source>
        <dbReference type="Proteomes" id="UP000401717"/>
    </source>
</evidence>
<dbReference type="Proteomes" id="UP001055303">
    <property type="component" value="Unassembled WGS sequence"/>
</dbReference>
<gene>
    <name evidence="1" type="ORF">IFDJLNFL_5740</name>
    <name evidence="2" type="ORF">MTDSW087_04800</name>
</gene>
<dbReference type="Proteomes" id="UP000401717">
    <property type="component" value="Unassembled WGS sequence"/>
</dbReference>
<dbReference type="RefSeq" id="WP_144767378.1">
    <property type="nucleotide sequence ID" value="NZ_BPQI01000260.1"/>
</dbReference>
<sequence>MTEQGPNITDPDARACLAAASAATTAIDLLLCAVRDGEAPNREEIVTALADAVNVFLRRYPGDDMETETLHGAACDFLGLDRPEPRHG</sequence>
<dbReference type="AlphaFoldDB" id="A0A564G441"/>
<accession>A0A564G441</accession>
<keyword evidence="4" id="KW-1185">Reference proteome</keyword>
<dbReference type="EMBL" id="BPQI01000260">
    <property type="protein sequence ID" value="GJD59809.1"/>
    <property type="molecule type" value="Genomic_DNA"/>
</dbReference>
<protein>
    <submittedName>
        <fullName evidence="2">Uncharacterized protein</fullName>
    </submittedName>
</protein>
<proteinExistence type="predicted"/>
<evidence type="ECO:0000313" key="2">
    <source>
        <dbReference type="EMBL" id="VUF15067.1"/>
    </source>
</evidence>
<organism evidence="2 3">
    <name type="scientific">Methylobacterium dankookense</name>
    <dbReference type="NCBI Taxonomy" id="560405"/>
    <lineage>
        <taxon>Bacteria</taxon>
        <taxon>Pseudomonadati</taxon>
        <taxon>Pseudomonadota</taxon>
        <taxon>Alphaproteobacteria</taxon>
        <taxon>Hyphomicrobiales</taxon>
        <taxon>Methylobacteriaceae</taxon>
        <taxon>Methylobacterium</taxon>
    </lineage>
</organism>
<dbReference type="EMBL" id="CABFVH010000046">
    <property type="protein sequence ID" value="VUF15067.1"/>
    <property type="molecule type" value="Genomic_DNA"/>
</dbReference>
<name>A0A564G441_9HYPH</name>